<dbReference type="Proteomes" id="UP001085076">
    <property type="component" value="Miscellaneous, Linkage group lg05"/>
</dbReference>
<dbReference type="GO" id="GO:0005874">
    <property type="term" value="C:microtubule"/>
    <property type="evidence" value="ECO:0007669"/>
    <property type="project" value="UniProtKB-KW"/>
</dbReference>
<evidence type="ECO:0000256" key="4">
    <source>
        <dbReference type="ARBA" id="ARBA00022701"/>
    </source>
</evidence>
<keyword evidence="3" id="KW-0963">Cytoplasm</keyword>
<dbReference type="OrthoDB" id="758458at2759"/>
<evidence type="ECO:0000256" key="3">
    <source>
        <dbReference type="ARBA" id="ARBA00022490"/>
    </source>
</evidence>
<feature type="compositionally biased region" description="Polar residues" evidence="6">
    <location>
        <begin position="494"/>
        <end position="546"/>
    </location>
</feature>
<reference evidence="8" key="2">
    <citation type="journal article" date="2022" name="Hortic Res">
        <title>The genome of Dioscorea zingiberensis sheds light on the biosynthesis, origin and evolution of the medicinally important diosgenin saponins.</title>
        <authorList>
            <person name="Li Y."/>
            <person name="Tan C."/>
            <person name="Li Z."/>
            <person name="Guo J."/>
            <person name="Li S."/>
            <person name="Chen X."/>
            <person name="Wang C."/>
            <person name="Dai X."/>
            <person name="Yang H."/>
            <person name="Song W."/>
            <person name="Hou L."/>
            <person name="Xu J."/>
            <person name="Tong Z."/>
            <person name="Xu A."/>
            <person name="Yuan X."/>
            <person name="Wang W."/>
            <person name="Yang Q."/>
            <person name="Chen L."/>
            <person name="Sun Z."/>
            <person name="Wang K."/>
            <person name="Pan B."/>
            <person name="Chen J."/>
            <person name="Bao Y."/>
            <person name="Liu F."/>
            <person name="Qi X."/>
            <person name="Gang D.R."/>
            <person name="Wen J."/>
            <person name="Li J."/>
        </authorList>
    </citation>
    <scope>NUCLEOTIDE SEQUENCE</scope>
    <source>
        <strain evidence="8">Dzin_1.0</strain>
    </source>
</reference>
<evidence type="ECO:0000256" key="2">
    <source>
        <dbReference type="ARBA" id="ARBA00005885"/>
    </source>
</evidence>
<comment type="caution">
    <text evidence="8">The sequence shown here is derived from an EMBL/GenBank/DDBJ whole genome shotgun (WGS) entry which is preliminary data.</text>
</comment>
<evidence type="ECO:0000256" key="1">
    <source>
        <dbReference type="ARBA" id="ARBA00004245"/>
    </source>
</evidence>
<reference evidence="8" key="1">
    <citation type="submission" date="2021-03" db="EMBL/GenBank/DDBJ databases">
        <authorList>
            <person name="Li Z."/>
            <person name="Yang C."/>
        </authorList>
    </citation>
    <scope>NUCLEOTIDE SEQUENCE</scope>
    <source>
        <strain evidence="8">Dzin_1.0</strain>
        <tissue evidence="8">Leaf</tissue>
    </source>
</reference>
<sequence>MARETEDYSAVQGESLSSGSISFGRFEAESLSWERRSSFSHNRYLEEVEKYSTPGSVTQKKAYFEAHFKKKGRLPYASPEGQNAFAYQTTVDGIEDHMCYMEDYLDHGNGEQQQFAWYDEKKPTLAENKNDIQEVNGQQILFSWFDENPPSSYEHKHDIMENNGAQPQFDWYDETPGVSDEQEHDIIGNEQEEIISPEFRSEPAVSNEEVRDPSIKLTGINEQLHVRPASDTISSHEDEFHGVAGQETIKRVGCVDKLEKSKASESPILDIHSSSAQQKTVKVSPKVMASAEQKPAKSKLRTLIPAPQSPGRFLAGKNYASPDKGVTKTSNKGQRENTLRTKMDKGSPLRIPSPKSLKSADFNNFSAKIGQEKKSGESNQVLKKIVVIPKPVSGKCDADVRRSTNRLPSKPQISVGLTKPELKQSNVVFNFKSHERAEKRKEFYTKLEEKQHAKEVEMNEIQARTQEETEAQIKQLRRSLNFKATPMPAFYNESMPSKKTVVSQAKPTNLLNKSASPRSKSSLKVKSQLANQEVSQFRESTSSTQGGPRISEAEHGCLNPKGSPVKETTKKTERCKTPVHQQPVENKAKKGERVMKMKMMKGVISGSVAVHVAS</sequence>
<feature type="region of interest" description="Disordered" evidence="6">
    <location>
        <begin position="304"/>
        <end position="360"/>
    </location>
</feature>
<feature type="compositionally biased region" description="Basic and acidic residues" evidence="6">
    <location>
        <begin position="333"/>
        <end position="347"/>
    </location>
</feature>
<name>A0A9D5CEX1_9LILI</name>
<dbReference type="PANTHER" id="PTHR47067:SF6">
    <property type="entry name" value="PROTEIN WVD2-LIKE 7"/>
    <property type="match status" value="1"/>
</dbReference>
<keyword evidence="5" id="KW-0206">Cytoskeleton</keyword>
<protein>
    <recommendedName>
        <fullName evidence="7">TPX2 C-terminal domain-containing protein</fullName>
    </recommendedName>
</protein>
<dbReference type="AlphaFoldDB" id="A0A9D5CEX1"/>
<dbReference type="EMBL" id="JAGGNH010000005">
    <property type="protein sequence ID" value="KAJ0971585.1"/>
    <property type="molecule type" value="Genomic_DNA"/>
</dbReference>
<comment type="similarity">
    <text evidence="2">Belongs to the TPX2 family.</text>
</comment>
<dbReference type="InterPro" id="IPR044216">
    <property type="entry name" value="WDL7"/>
</dbReference>
<dbReference type="InterPro" id="IPR027329">
    <property type="entry name" value="TPX2_C"/>
</dbReference>
<evidence type="ECO:0000313" key="8">
    <source>
        <dbReference type="EMBL" id="KAJ0971585.1"/>
    </source>
</evidence>
<gene>
    <name evidence="8" type="ORF">J5N97_019544</name>
</gene>
<evidence type="ECO:0000313" key="9">
    <source>
        <dbReference type="Proteomes" id="UP001085076"/>
    </source>
</evidence>
<dbReference type="Pfam" id="PF06886">
    <property type="entry name" value="TPX2"/>
    <property type="match status" value="1"/>
</dbReference>
<feature type="region of interest" description="Disordered" evidence="6">
    <location>
        <begin position="489"/>
        <end position="590"/>
    </location>
</feature>
<proteinExistence type="inferred from homology"/>
<evidence type="ECO:0000256" key="5">
    <source>
        <dbReference type="ARBA" id="ARBA00023212"/>
    </source>
</evidence>
<dbReference type="PANTHER" id="PTHR47067">
    <property type="entry name" value="TPX2 (TARGETING PROTEIN FOR XKLP2) PROTEIN FAMILY-RELATED"/>
    <property type="match status" value="1"/>
</dbReference>
<feature type="compositionally biased region" description="Basic and acidic residues" evidence="6">
    <location>
        <begin position="567"/>
        <end position="576"/>
    </location>
</feature>
<comment type="subcellular location">
    <subcellularLocation>
        <location evidence="1">Cytoplasm</location>
        <location evidence="1">Cytoskeleton</location>
    </subcellularLocation>
</comment>
<organism evidence="8 9">
    <name type="scientific">Dioscorea zingiberensis</name>
    <dbReference type="NCBI Taxonomy" id="325984"/>
    <lineage>
        <taxon>Eukaryota</taxon>
        <taxon>Viridiplantae</taxon>
        <taxon>Streptophyta</taxon>
        <taxon>Embryophyta</taxon>
        <taxon>Tracheophyta</taxon>
        <taxon>Spermatophyta</taxon>
        <taxon>Magnoliopsida</taxon>
        <taxon>Liliopsida</taxon>
        <taxon>Dioscoreales</taxon>
        <taxon>Dioscoreaceae</taxon>
        <taxon>Dioscorea</taxon>
    </lineage>
</organism>
<accession>A0A9D5CEX1</accession>
<feature type="region of interest" description="Disordered" evidence="6">
    <location>
        <begin position="395"/>
        <end position="414"/>
    </location>
</feature>
<feature type="domain" description="TPX2 C-terminal" evidence="7">
    <location>
        <begin position="429"/>
        <end position="500"/>
    </location>
</feature>
<keyword evidence="9" id="KW-1185">Reference proteome</keyword>
<keyword evidence="4" id="KW-0493">Microtubule</keyword>
<evidence type="ECO:0000259" key="7">
    <source>
        <dbReference type="Pfam" id="PF06886"/>
    </source>
</evidence>
<evidence type="ECO:0000256" key="6">
    <source>
        <dbReference type="SAM" id="MobiDB-lite"/>
    </source>
</evidence>